<evidence type="ECO:0000259" key="1">
    <source>
        <dbReference type="Pfam" id="PF03235"/>
    </source>
</evidence>
<dbReference type="PANTHER" id="PTHR35149">
    <property type="entry name" value="SLL5132 PROTEIN"/>
    <property type="match status" value="1"/>
</dbReference>
<evidence type="ECO:0000313" key="3">
    <source>
        <dbReference type="EMBL" id="AUS91071.1"/>
    </source>
</evidence>
<name>A0A2I7ZF85_STRSU</name>
<dbReference type="PANTHER" id="PTHR35149:SF1">
    <property type="entry name" value="DUF5655 DOMAIN-CONTAINING PROTEIN"/>
    <property type="match status" value="1"/>
</dbReference>
<proteinExistence type="predicted"/>
<feature type="domain" description="GmrSD restriction endonucleases C-terminal" evidence="2">
    <location>
        <begin position="529"/>
        <end position="681"/>
    </location>
</feature>
<reference evidence="3" key="1">
    <citation type="submission" date="2016-12" db="EMBL/GenBank/DDBJ databases">
        <title>Genetic analyses of Streptococcus suis serotype 9 strains from diseased pigs.</title>
        <authorList>
            <person name="Qiu X."/>
            <person name="Zheng H."/>
        </authorList>
    </citation>
    <scope>NUCLEOTIDE SEQUENCE</scope>
    <source>
        <strain evidence="3">1135-10</strain>
    </source>
</reference>
<dbReference type="InterPro" id="IPR011089">
    <property type="entry name" value="GmrSD_C"/>
</dbReference>
<evidence type="ECO:0000259" key="2">
    <source>
        <dbReference type="Pfam" id="PF07510"/>
    </source>
</evidence>
<dbReference type="EMBL" id="KY400496">
    <property type="protein sequence ID" value="AUS91071.1"/>
    <property type="molecule type" value="Genomic_DNA"/>
</dbReference>
<protein>
    <recommendedName>
        <fullName evidence="4">DUF262 domain-containing protein</fullName>
    </recommendedName>
</protein>
<dbReference type="Pfam" id="PF07510">
    <property type="entry name" value="GmrSD_C"/>
    <property type="match status" value="1"/>
</dbReference>
<organism evidence="3">
    <name type="scientific">Streptococcus suis</name>
    <dbReference type="NCBI Taxonomy" id="1307"/>
    <lineage>
        <taxon>Bacteria</taxon>
        <taxon>Bacillati</taxon>
        <taxon>Bacillota</taxon>
        <taxon>Bacilli</taxon>
        <taxon>Lactobacillales</taxon>
        <taxon>Streptococcaceae</taxon>
        <taxon>Streptococcus</taxon>
    </lineage>
</organism>
<dbReference type="InterPro" id="IPR004919">
    <property type="entry name" value="GmrSD_N"/>
</dbReference>
<evidence type="ECO:0008006" key="4">
    <source>
        <dbReference type="Google" id="ProtNLM"/>
    </source>
</evidence>
<dbReference type="AlphaFoldDB" id="A0A2I7ZF85"/>
<sequence length="703" mass="83736">MAKIQTESVHQIFNKSIYRIPDYQRGYAWQTRQLKDFWDDLQNLNGDNKHFTGQLSIRQIEDASQVQHNDLWQFQKSTPIFDVLDGQQRLTTIVILIQVLVNFVKEKYEPIDGDYWISREQSTTVNDVINDYLYTKHRLQMKRTYFFDYYEDNPSYRFFHKEIYGEETESNIQESFYTHNLFNAKKFFYNNLSSLYEREGENGIEVLFGKLTTSLQFIRYEIDSNFDVFVAFETMNNRGKPLSNLEILKNRLIYLTTLFSDDVLSSVGKQELRESINDSWKEIYQNLGKNKESVLSDNDFLRAHWIIYFTYSRKRGNDYIDYLLNKKFVTTNINQSPKVTLDGISDLAELSDDLIEVDEVVSESEIDSAGINNEKLTRDDIKNYVDNLKRASSMWFLSYNPWHPDNTYQFLLESEKIWLDRINRLGINYFRPLVTAALMLRFERKVNDITDLLKEIERWLFISFHLSGQRSNTKSSQYNKLAKELYSQETNITKVIELLKNDIDELFIDSETDPGLRHYRLNNFIDLIEKKFRYELGYYSWRDRHYFLFEYEASIREEENEKKLDWQDFVKVEKDKVTIEHILPQTVTSDSTWQSAISTLNSSQQFYLTHSLGNLLALSRSKNSKFSNDSFEDKKNGRYRESDDKLLYRGYSHGSHSEIEVSKNSQWTSEEIYARGKKMVDFLSDRWELNLTDEQKEKLLFKI</sequence>
<accession>A0A2I7ZF85</accession>
<dbReference type="Pfam" id="PF03235">
    <property type="entry name" value="GmrSD_N"/>
    <property type="match status" value="1"/>
</dbReference>
<feature type="domain" description="GmrSD restriction endonucleases N-terminal" evidence="1">
    <location>
        <begin position="9"/>
        <end position="252"/>
    </location>
</feature>